<name>A0A2T7FWQ5_9RHOB</name>
<comment type="caution">
    <text evidence="2">The sequence shown here is derived from an EMBL/GenBank/DDBJ whole genome shotgun (WGS) entry which is preliminary data.</text>
</comment>
<evidence type="ECO:0000256" key="1">
    <source>
        <dbReference type="SAM" id="Phobius"/>
    </source>
</evidence>
<keyword evidence="3" id="KW-1185">Reference proteome</keyword>
<dbReference type="EMBL" id="QCYG01000005">
    <property type="protein sequence ID" value="PVA06600.1"/>
    <property type="molecule type" value="Genomic_DNA"/>
</dbReference>
<reference evidence="2 3" key="1">
    <citation type="submission" date="2018-04" db="EMBL/GenBank/DDBJ databases">
        <title>Pelagivirga bohaiensis gen. nov., sp. nov., a bacterium isolated from the Bohai Sea.</title>
        <authorList>
            <person name="Ji X."/>
        </authorList>
    </citation>
    <scope>NUCLEOTIDE SEQUENCE [LARGE SCALE GENOMIC DNA]</scope>
    <source>
        <strain evidence="2 3">BH-SD16</strain>
    </source>
</reference>
<organism evidence="2 3">
    <name type="scientific">Thalassorhabdomicrobium marinisediminis</name>
    <dbReference type="NCBI Taxonomy" id="2170577"/>
    <lineage>
        <taxon>Bacteria</taxon>
        <taxon>Pseudomonadati</taxon>
        <taxon>Pseudomonadota</taxon>
        <taxon>Alphaproteobacteria</taxon>
        <taxon>Rhodobacterales</taxon>
        <taxon>Paracoccaceae</taxon>
        <taxon>Thalassorhabdomicrobium</taxon>
    </lineage>
</organism>
<keyword evidence="1" id="KW-0812">Transmembrane</keyword>
<evidence type="ECO:0000313" key="2">
    <source>
        <dbReference type="EMBL" id="PVA06600.1"/>
    </source>
</evidence>
<accession>A0A2T7FWQ5</accession>
<feature type="transmembrane region" description="Helical" evidence="1">
    <location>
        <begin position="256"/>
        <end position="275"/>
    </location>
</feature>
<sequence>MDFEKPDRKARLSQLGFLVRHTFALVGRNRALLSPLVAMWIYATVMVCLLFAGVLLIASGGGGGLWCLFGALVMFVYKFFFYNRAELTLSRLAFDTATGERPTGKDAARTLTGLGGQVRKLALLDMAAGWVASRRNKEGGLMGLLLGGIGEVWDLVNHFLLPAIAVDRLSLGDGVVRLKRLRAHVPETLVGVFGIDIMGGVVATVMGPLYLFGGLAAVACGLLFGDAMPAALSAGPLRDLSPDIPTIGPIGPQTEFNWLPVLVFAFLGLILHSVLSRTVAAIKVVYFTLFYSRVMHAEALDPALRADLEGYLDLDPDAAPV</sequence>
<keyword evidence="1" id="KW-1133">Transmembrane helix</keyword>
<dbReference type="RefSeq" id="WP_108640761.1">
    <property type="nucleotide sequence ID" value="NZ_QCYG01000005.1"/>
</dbReference>
<gene>
    <name evidence="2" type="ORF">DC363_08690</name>
</gene>
<proteinExistence type="predicted"/>
<feature type="transmembrane region" description="Helical" evidence="1">
    <location>
        <begin position="37"/>
        <end position="57"/>
    </location>
</feature>
<feature type="transmembrane region" description="Helical" evidence="1">
    <location>
        <begin position="63"/>
        <end position="81"/>
    </location>
</feature>
<protein>
    <submittedName>
        <fullName evidence="2">Uncharacterized protein</fullName>
    </submittedName>
</protein>
<dbReference type="Proteomes" id="UP000244817">
    <property type="component" value="Unassembled WGS sequence"/>
</dbReference>
<feature type="transmembrane region" description="Helical" evidence="1">
    <location>
        <begin position="189"/>
        <end position="209"/>
    </location>
</feature>
<dbReference type="OrthoDB" id="1522797at2"/>
<dbReference type="AlphaFoldDB" id="A0A2T7FWQ5"/>
<keyword evidence="1" id="KW-0472">Membrane</keyword>
<evidence type="ECO:0000313" key="3">
    <source>
        <dbReference type="Proteomes" id="UP000244817"/>
    </source>
</evidence>